<dbReference type="Proteomes" id="UP000005156">
    <property type="component" value="Unassembled WGS sequence"/>
</dbReference>
<evidence type="ECO:0000256" key="5">
    <source>
        <dbReference type="ARBA" id="ARBA00022605"/>
    </source>
</evidence>
<gene>
    <name evidence="7" type="primary">argH</name>
    <name evidence="10" type="ORF">HMPREF9439_01488</name>
</gene>
<keyword evidence="4 7" id="KW-0055">Arginine biosynthesis</keyword>
<dbReference type="NCBIfam" id="TIGR00838">
    <property type="entry name" value="argH"/>
    <property type="match status" value="1"/>
</dbReference>
<evidence type="ECO:0000256" key="7">
    <source>
        <dbReference type="HAMAP-Rule" id="MF_00006"/>
    </source>
</evidence>
<dbReference type="CDD" id="cd01359">
    <property type="entry name" value="Argininosuccinate_lyase"/>
    <property type="match status" value="1"/>
</dbReference>
<evidence type="ECO:0000259" key="8">
    <source>
        <dbReference type="Pfam" id="PF00206"/>
    </source>
</evidence>
<dbReference type="FunFam" id="1.10.275.10:FF:000002">
    <property type="entry name" value="Argininosuccinate lyase"/>
    <property type="match status" value="1"/>
</dbReference>
<proteinExistence type="inferred from homology"/>
<dbReference type="PANTHER" id="PTHR43814:SF1">
    <property type="entry name" value="ARGININOSUCCINATE LYASE"/>
    <property type="match status" value="1"/>
</dbReference>
<dbReference type="InterPro" id="IPR020557">
    <property type="entry name" value="Fumarate_lyase_CS"/>
</dbReference>
<sequence>MSNKMWGGRFAEVPPKFVEEFGAVIKVETRLCPYDIQGSLAHVTMLGETGILQKEDVEKIKEGLKLVGKEIDDGKFTFNAEDEDIHMAIEKRLTEIIGLTGGKLHTGRSRNDQCCIDSYLYFRDAAKECQKLIIEIQKAIFEQAEKNFGSIMPGFTHLQVAQPVLVSHWLMAYFWMLKRDYARLQSFLDRLVECPLGAAALAGTDFPIDRWSTAKQLGFEKPTENSIDTVADRDYCIEFASIATISYMHLSRLCEEIIIFASQEYKFVELSDDFTTGSSIMPQKKNCDFAELIKGRTGRMYGYLQAMLTMMKGIPLAYDKDMQEDKFLSYETIDLWQNTMKVMAPMVRKMKINTRRTYQAASNGFSTATDMADYLVRKGLPFREAHRVVGQTVRYCVENDKTFDDLTLEEFKVQSSLFEEDIFNDISLEHSVEARKSYGGTSPEAVKVQMQHAERLLNEAYKKKVSAL</sequence>
<dbReference type="eggNOG" id="COG0165">
    <property type="taxonomic scope" value="Bacteria"/>
</dbReference>
<feature type="domain" description="Argininosuccinate lyase C-terminal" evidence="9">
    <location>
        <begin position="365"/>
        <end position="433"/>
    </location>
</feature>
<keyword evidence="11" id="KW-1185">Reference proteome</keyword>
<dbReference type="PANTHER" id="PTHR43814">
    <property type="entry name" value="ARGININOSUCCINATE LYASE"/>
    <property type="match status" value="1"/>
</dbReference>
<keyword evidence="7" id="KW-0963">Cytoplasm</keyword>
<dbReference type="Gene3D" id="1.10.40.30">
    <property type="entry name" value="Fumarase/aspartase (C-terminal domain)"/>
    <property type="match status" value="1"/>
</dbReference>
<comment type="subcellular location">
    <subcellularLocation>
        <location evidence="7">Cytoplasm</location>
    </subcellularLocation>
</comment>
<feature type="domain" description="Fumarate lyase N-terminal" evidence="8">
    <location>
        <begin position="8"/>
        <end position="302"/>
    </location>
</feature>
<evidence type="ECO:0000256" key="1">
    <source>
        <dbReference type="ARBA" id="ARBA00000985"/>
    </source>
</evidence>
<evidence type="ECO:0000313" key="11">
    <source>
        <dbReference type="Proteomes" id="UP000005156"/>
    </source>
</evidence>
<dbReference type="Pfam" id="PF00206">
    <property type="entry name" value="Lyase_1"/>
    <property type="match status" value="1"/>
</dbReference>
<dbReference type="InterPro" id="IPR024083">
    <property type="entry name" value="Fumarase/histidase_N"/>
</dbReference>
<dbReference type="EMBL" id="AFBP01000041">
    <property type="protein sequence ID" value="EGG54282.1"/>
    <property type="molecule type" value="Genomic_DNA"/>
</dbReference>
<dbReference type="PRINTS" id="PR00145">
    <property type="entry name" value="ARGSUCLYASE"/>
</dbReference>
<dbReference type="Gene3D" id="1.20.200.10">
    <property type="entry name" value="Fumarase/aspartase (Central domain)"/>
    <property type="match status" value="1"/>
</dbReference>
<comment type="similarity">
    <text evidence="7">Belongs to the lyase 1 family. Argininosuccinate lyase subfamily.</text>
</comment>
<accession>F3QKM7</accession>
<organism evidence="10 11">
    <name type="scientific">Parasutterella excrementihominis YIT 11859</name>
    <dbReference type="NCBI Taxonomy" id="762966"/>
    <lineage>
        <taxon>Bacteria</taxon>
        <taxon>Pseudomonadati</taxon>
        <taxon>Pseudomonadota</taxon>
        <taxon>Betaproteobacteria</taxon>
        <taxon>Burkholderiales</taxon>
        <taxon>Sutterellaceae</taxon>
        <taxon>Parasutterella</taxon>
    </lineage>
</organism>
<dbReference type="InterPro" id="IPR022761">
    <property type="entry name" value="Fumarate_lyase_N"/>
</dbReference>
<dbReference type="FunFam" id="1.20.200.10:FF:000015">
    <property type="entry name" value="argininosuccinate lyase isoform X2"/>
    <property type="match status" value="1"/>
</dbReference>
<evidence type="ECO:0000256" key="2">
    <source>
        <dbReference type="ARBA" id="ARBA00004941"/>
    </source>
</evidence>
<dbReference type="Gene3D" id="1.10.275.10">
    <property type="entry name" value="Fumarase/aspartase (N-terminal domain)"/>
    <property type="match status" value="1"/>
</dbReference>
<dbReference type="PROSITE" id="PS00163">
    <property type="entry name" value="FUMARATE_LYASES"/>
    <property type="match status" value="1"/>
</dbReference>
<evidence type="ECO:0000256" key="4">
    <source>
        <dbReference type="ARBA" id="ARBA00022571"/>
    </source>
</evidence>
<dbReference type="InterPro" id="IPR009049">
    <property type="entry name" value="Argininosuccinate_lyase"/>
</dbReference>
<evidence type="ECO:0000259" key="9">
    <source>
        <dbReference type="Pfam" id="PF14698"/>
    </source>
</evidence>
<dbReference type="EC" id="4.3.2.1" evidence="3 7"/>
<dbReference type="FunFam" id="1.10.40.30:FF:000001">
    <property type="entry name" value="Argininosuccinate lyase"/>
    <property type="match status" value="1"/>
</dbReference>
<dbReference type="PRINTS" id="PR00149">
    <property type="entry name" value="FUMRATELYASE"/>
</dbReference>
<dbReference type="InterPro" id="IPR000362">
    <property type="entry name" value="Fumarate_lyase_fam"/>
</dbReference>
<dbReference type="GO" id="GO:0004056">
    <property type="term" value="F:argininosuccinate lyase activity"/>
    <property type="evidence" value="ECO:0007669"/>
    <property type="project" value="UniProtKB-UniRule"/>
</dbReference>
<comment type="caution">
    <text evidence="10">The sequence shown here is derived from an EMBL/GenBank/DDBJ whole genome shotgun (WGS) entry which is preliminary data.</text>
</comment>
<keyword evidence="6 7" id="KW-0456">Lyase</keyword>
<dbReference type="GO" id="GO:0042450">
    <property type="term" value="P:L-arginine biosynthetic process via ornithine"/>
    <property type="evidence" value="ECO:0007669"/>
    <property type="project" value="UniProtKB-UniRule"/>
</dbReference>
<dbReference type="AlphaFoldDB" id="F3QKM7"/>
<dbReference type="InterPro" id="IPR008948">
    <property type="entry name" value="L-Aspartase-like"/>
</dbReference>
<keyword evidence="5 7" id="KW-0028">Amino-acid biosynthesis</keyword>
<dbReference type="Pfam" id="PF14698">
    <property type="entry name" value="ASL_C2"/>
    <property type="match status" value="1"/>
</dbReference>
<dbReference type="GeneID" id="43348896"/>
<dbReference type="HOGENOM" id="CLU_027272_2_3_4"/>
<dbReference type="SUPFAM" id="SSF48557">
    <property type="entry name" value="L-aspartase-like"/>
    <property type="match status" value="1"/>
</dbReference>
<dbReference type="GO" id="GO:0005829">
    <property type="term" value="C:cytosol"/>
    <property type="evidence" value="ECO:0007669"/>
    <property type="project" value="TreeGrafter"/>
</dbReference>
<dbReference type="UniPathway" id="UPA00068">
    <property type="reaction ID" value="UER00114"/>
</dbReference>
<evidence type="ECO:0000313" key="10">
    <source>
        <dbReference type="EMBL" id="EGG54282.1"/>
    </source>
</evidence>
<comment type="catalytic activity">
    <reaction evidence="1 7">
        <text>2-(N(omega)-L-arginino)succinate = fumarate + L-arginine</text>
        <dbReference type="Rhea" id="RHEA:24020"/>
        <dbReference type="ChEBI" id="CHEBI:29806"/>
        <dbReference type="ChEBI" id="CHEBI:32682"/>
        <dbReference type="ChEBI" id="CHEBI:57472"/>
        <dbReference type="EC" id="4.3.2.1"/>
    </reaction>
</comment>
<comment type="pathway">
    <text evidence="2 7">Amino-acid biosynthesis; L-arginine biosynthesis; L-arginine from L-ornithine and carbamoyl phosphate: step 3/3.</text>
</comment>
<dbReference type="InterPro" id="IPR029419">
    <property type="entry name" value="Arg_succ_lyase_C"/>
</dbReference>
<dbReference type="OrthoDB" id="9769623at2"/>
<dbReference type="HAMAP" id="MF_00006">
    <property type="entry name" value="Arg_succ_lyase"/>
    <property type="match status" value="1"/>
</dbReference>
<evidence type="ECO:0000256" key="6">
    <source>
        <dbReference type="ARBA" id="ARBA00023239"/>
    </source>
</evidence>
<reference evidence="10 11" key="1">
    <citation type="submission" date="2011-02" db="EMBL/GenBank/DDBJ databases">
        <authorList>
            <person name="Weinstock G."/>
            <person name="Sodergren E."/>
            <person name="Clifton S."/>
            <person name="Fulton L."/>
            <person name="Fulton B."/>
            <person name="Courtney L."/>
            <person name="Fronick C."/>
            <person name="Harrison M."/>
            <person name="Strong C."/>
            <person name="Farmer C."/>
            <person name="Delahaunty K."/>
            <person name="Markovic C."/>
            <person name="Hall O."/>
            <person name="Minx P."/>
            <person name="Tomlinson C."/>
            <person name="Mitreva M."/>
            <person name="Hou S."/>
            <person name="Chen J."/>
            <person name="Wollam A."/>
            <person name="Pepin K.H."/>
            <person name="Johnson M."/>
            <person name="Bhonagiri V."/>
            <person name="Zhang X."/>
            <person name="Suruliraj S."/>
            <person name="Warren W."/>
            <person name="Chinwalla A."/>
            <person name="Mardis E.R."/>
            <person name="Wilson R.K."/>
        </authorList>
    </citation>
    <scope>NUCLEOTIDE SEQUENCE [LARGE SCALE GENOMIC DNA]</scope>
    <source>
        <strain evidence="10 11">YIT 11859</strain>
    </source>
</reference>
<name>F3QKM7_9BURK</name>
<protein>
    <recommendedName>
        <fullName evidence="3 7">Argininosuccinate lyase</fullName>
        <shortName evidence="7">ASAL</shortName>
        <ecNumber evidence="3 7">4.3.2.1</ecNumber>
    </recommendedName>
    <alternativeName>
        <fullName evidence="7">Arginosuccinase</fullName>
    </alternativeName>
</protein>
<evidence type="ECO:0000256" key="3">
    <source>
        <dbReference type="ARBA" id="ARBA00012338"/>
    </source>
</evidence>
<dbReference type="RefSeq" id="WP_008864292.1">
    <property type="nucleotide sequence ID" value="NZ_GL883713.1"/>
</dbReference>